<comment type="similarity">
    <text evidence="1">Belongs to the sigma-54 factor family.</text>
</comment>
<dbReference type="Gene3D" id="1.10.10.60">
    <property type="entry name" value="Homeodomain-like"/>
    <property type="match status" value="1"/>
</dbReference>
<evidence type="ECO:0000259" key="9">
    <source>
        <dbReference type="Pfam" id="PF04552"/>
    </source>
</evidence>
<evidence type="ECO:0000256" key="1">
    <source>
        <dbReference type="ARBA" id="ARBA00008798"/>
    </source>
</evidence>
<evidence type="ECO:0000256" key="8">
    <source>
        <dbReference type="ARBA" id="ARBA00023163"/>
    </source>
</evidence>
<organism evidence="11 12">
    <name type="scientific">Thermosipho ferrireducens</name>
    <dbReference type="NCBI Taxonomy" id="2571116"/>
    <lineage>
        <taxon>Bacteria</taxon>
        <taxon>Thermotogati</taxon>
        <taxon>Thermotogota</taxon>
        <taxon>Thermotogae</taxon>
        <taxon>Thermotogales</taxon>
        <taxon>Fervidobacteriaceae</taxon>
        <taxon>Thermosipho</taxon>
    </lineage>
</organism>
<dbReference type="InterPro" id="IPR000394">
    <property type="entry name" value="RNA_pol_sigma_54"/>
</dbReference>
<keyword evidence="3" id="KW-0808">Transferase</keyword>
<dbReference type="Proteomes" id="UP000671862">
    <property type="component" value="Chromosome"/>
</dbReference>
<feature type="domain" description="RNA polymerase sigma factor 54 core-binding" evidence="10">
    <location>
        <begin position="49"/>
        <end position="117"/>
    </location>
</feature>
<accession>A0ABX7S641</accession>
<evidence type="ECO:0000259" key="10">
    <source>
        <dbReference type="Pfam" id="PF04963"/>
    </source>
</evidence>
<keyword evidence="2" id="KW-0240">DNA-directed RNA polymerase</keyword>
<keyword evidence="12" id="KW-1185">Reference proteome</keyword>
<dbReference type="Pfam" id="PF04552">
    <property type="entry name" value="Sigma54_DBD"/>
    <property type="match status" value="1"/>
</dbReference>
<dbReference type="RefSeq" id="WP_207565920.1">
    <property type="nucleotide sequence ID" value="NZ_CP071446.1"/>
</dbReference>
<dbReference type="PANTHER" id="PTHR32248:SF4">
    <property type="entry name" value="RNA POLYMERASE SIGMA-54 FACTOR"/>
    <property type="match status" value="1"/>
</dbReference>
<dbReference type="EMBL" id="CP071446">
    <property type="protein sequence ID" value="QTA37195.1"/>
    <property type="molecule type" value="Genomic_DNA"/>
</dbReference>
<dbReference type="PANTHER" id="PTHR32248">
    <property type="entry name" value="RNA POLYMERASE SIGMA-54 FACTOR"/>
    <property type="match status" value="1"/>
</dbReference>
<evidence type="ECO:0000256" key="2">
    <source>
        <dbReference type="ARBA" id="ARBA00022478"/>
    </source>
</evidence>
<keyword evidence="8" id="KW-0804">Transcription</keyword>
<gene>
    <name evidence="11" type="ORF">JYK00_05445</name>
</gene>
<dbReference type="PROSITE" id="PS50044">
    <property type="entry name" value="SIGMA54_3"/>
    <property type="match status" value="1"/>
</dbReference>
<keyword evidence="5" id="KW-0805">Transcription regulation</keyword>
<feature type="domain" description="RNA polymerase sigma factor 54 DNA-binding" evidence="9">
    <location>
        <begin position="152"/>
        <end position="284"/>
    </location>
</feature>
<evidence type="ECO:0000256" key="7">
    <source>
        <dbReference type="ARBA" id="ARBA00023125"/>
    </source>
</evidence>
<evidence type="ECO:0000256" key="3">
    <source>
        <dbReference type="ARBA" id="ARBA00022679"/>
    </source>
</evidence>
<keyword evidence="7" id="KW-0238">DNA-binding</keyword>
<evidence type="ECO:0000256" key="5">
    <source>
        <dbReference type="ARBA" id="ARBA00023015"/>
    </source>
</evidence>
<evidence type="ECO:0000313" key="11">
    <source>
        <dbReference type="EMBL" id="QTA37195.1"/>
    </source>
</evidence>
<dbReference type="InterPro" id="IPR038709">
    <property type="entry name" value="RpoN_core-bd_sf"/>
</dbReference>
<proteinExistence type="inferred from homology"/>
<sequence>MKLRSETKLKYGLILTKKEKIYLEYLEKPIRDILKIHGENLINFQDVQIKYHEDLHTILIKDIPFLGLSDEEETIAEYIIYNIDHTGKLNVTPEEVAEKYSCDSKDVENIINMIYEFFAEQIRNFTYGDVADSFVPDAVIDDDLNVRITQAPLTSNEIVNDALKKRNETILRILFILVEVNRSFLIGKRKFPRRISMKNISNILDLSRSTVTRAIKNKYISTPRGIFPLSIFFGRKVHPAILKIAISEILKENPHATDNVIVEELRKMGIDVARRTVCKYRNMVSNQEV</sequence>
<dbReference type="Pfam" id="PF04963">
    <property type="entry name" value="Sigma54_CBD"/>
    <property type="match status" value="1"/>
</dbReference>
<dbReference type="Gene3D" id="1.10.10.1330">
    <property type="entry name" value="RNA polymerase sigma-54 factor, core-binding domain"/>
    <property type="match status" value="1"/>
</dbReference>
<dbReference type="InterPro" id="IPR007634">
    <property type="entry name" value="RNA_pol_sigma_54_DNA-bd"/>
</dbReference>
<protein>
    <submittedName>
        <fullName evidence="11">RNA polymerase subunit sigma-54</fullName>
    </submittedName>
</protein>
<dbReference type="InterPro" id="IPR007046">
    <property type="entry name" value="RNA_pol_sigma_54_core-bd"/>
</dbReference>
<reference evidence="11 12" key="1">
    <citation type="submission" date="2021-03" db="EMBL/GenBank/DDBJ databases">
        <title>Thermosipho ferrireducens sp.nov., an anaerobic thermophilic iron-reducing bacterium isolated from a deep-sea hydrothermal sulfide deposits.</title>
        <authorList>
            <person name="Zeng X."/>
            <person name="Chen Y."/>
            <person name="Shao Z."/>
        </authorList>
    </citation>
    <scope>NUCLEOTIDE SEQUENCE [LARGE SCALE GENOMIC DNA]</scope>
    <source>
        <strain evidence="11 12">JL129W03</strain>
    </source>
</reference>
<evidence type="ECO:0000256" key="4">
    <source>
        <dbReference type="ARBA" id="ARBA00022695"/>
    </source>
</evidence>
<keyword evidence="6" id="KW-0731">Sigma factor</keyword>
<evidence type="ECO:0000256" key="6">
    <source>
        <dbReference type="ARBA" id="ARBA00023082"/>
    </source>
</evidence>
<name>A0ABX7S641_9BACT</name>
<keyword evidence="4" id="KW-0548">Nucleotidyltransferase</keyword>
<evidence type="ECO:0000313" key="12">
    <source>
        <dbReference type="Proteomes" id="UP000671862"/>
    </source>
</evidence>